<proteinExistence type="predicted"/>
<dbReference type="SUPFAM" id="SSF63411">
    <property type="entry name" value="LuxS/MPP-like metallohydrolase"/>
    <property type="match status" value="2"/>
</dbReference>
<dbReference type="InterPro" id="IPR011249">
    <property type="entry name" value="Metalloenz_LuxS/M16"/>
</dbReference>
<keyword evidence="1" id="KW-0732">Signal</keyword>
<dbReference type="Gene3D" id="3.30.830.10">
    <property type="entry name" value="Metalloenzyme, LuxS/M16 peptidase-like"/>
    <property type="match status" value="2"/>
</dbReference>
<dbReference type="GO" id="GO:0046872">
    <property type="term" value="F:metal ion binding"/>
    <property type="evidence" value="ECO:0007669"/>
    <property type="project" value="InterPro"/>
</dbReference>
<keyword evidence="5" id="KW-1185">Reference proteome</keyword>
<evidence type="ECO:0000256" key="1">
    <source>
        <dbReference type="SAM" id="SignalP"/>
    </source>
</evidence>
<evidence type="ECO:0000259" key="2">
    <source>
        <dbReference type="Pfam" id="PF00675"/>
    </source>
</evidence>
<evidence type="ECO:0000313" key="5">
    <source>
        <dbReference type="Proteomes" id="UP000245133"/>
    </source>
</evidence>
<dbReference type="InterPro" id="IPR011765">
    <property type="entry name" value="Pept_M16_N"/>
</dbReference>
<protein>
    <submittedName>
        <fullName evidence="4">Peptidase, M16 family</fullName>
    </submittedName>
</protein>
<dbReference type="Pfam" id="PF05193">
    <property type="entry name" value="Peptidase_M16_C"/>
    <property type="match status" value="1"/>
</dbReference>
<dbReference type="Proteomes" id="UP000245133">
    <property type="component" value="Unassembled WGS sequence"/>
</dbReference>
<dbReference type="AlphaFoldDB" id="A0A2P2DY54"/>
<dbReference type="PANTHER" id="PTHR11851">
    <property type="entry name" value="METALLOPROTEASE"/>
    <property type="match status" value="1"/>
</dbReference>
<gene>
    <name evidence="4" type="ORF">LPTSP4_10830</name>
</gene>
<dbReference type="InterPro" id="IPR007863">
    <property type="entry name" value="Peptidase_M16_C"/>
</dbReference>
<dbReference type="RefSeq" id="WP_108974565.1">
    <property type="nucleotide sequence ID" value="NZ_BFBB01000003.1"/>
</dbReference>
<evidence type="ECO:0000259" key="3">
    <source>
        <dbReference type="Pfam" id="PF05193"/>
    </source>
</evidence>
<feature type="signal peptide" evidence="1">
    <location>
        <begin position="1"/>
        <end position="19"/>
    </location>
</feature>
<organism evidence="4 5">
    <name type="scientific">Leptospira ryugenii</name>
    <dbReference type="NCBI Taxonomy" id="1917863"/>
    <lineage>
        <taxon>Bacteria</taxon>
        <taxon>Pseudomonadati</taxon>
        <taxon>Spirochaetota</taxon>
        <taxon>Spirochaetia</taxon>
        <taxon>Leptospirales</taxon>
        <taxon>Leptospiraceae</taxon>
        <taxon>Leptospira</taxon>
    </lineage>
</organism>
<comment type="caution">
    <text evidence="4">The sequence shown here is derived from an EMBL/GenBank/DDBJ whole genome shotgun (WGS) entry which is preliminary data.</text>
</comment>
<dbReference type="Pfam" id="PF00675">
    <property type="entry name" value="Peptidase_M16"/>
    <property type="match status" value="1"/>
</dbReference>
<feature type="chain" id="PRO_5015103134" evidence="1">
    <location>
        <begin position="20"/>
        <end position="470"/>
    </location>
</feature>
<feature type="domain" description="Peptidase M16 N-terminal" evidence="2">
    <location>
        <begin position="91"/>
        <end position="193"/>
    </location>
</feature>
<evidence type="ECO:0000313" key="4">
    <source>
        <dbReference type="EMBL" id="GBF49568.1"/>
    </source>
</evidence>
<sequence length="470" mass="54119">MKRFLLITLLSIVSLSAYSMGDFVKDIELKALQVKVPEILKFSQGDGTELWALPDQDFPIVYAEIYIDFGKKNLGNRNPEIIRLLEDSWHYSGSKSYPKEKLLEEFEALGANFGFSIDYEKTVISLSYLKKDHSQVMKLLQSFWNEPLLDPEIIQTMRNRIADEIRRRNDNPTSLGQRKLRERVYKNTLLGRSMDIQKLNAVSMEDLQTLQKEILSTKERKVLLSGDVKLEEWKSLSNTLQISNASIQTGEELNSELIAKNIKATLKTPILIEKDVSQSFVALMGVLPKHNDKDFYAIQVLNYIIGGGGFNSYYMREIRNNRGLAYSAGSTTDFQKSFGTIQFYAMTKTESVPEVLSLMKDLIRKEAIESLREDELQRAKNAIINQFVFLFDDSKKVLRNELRFRDHEMPTDYLPEFRDRINDVSLADIRRVGELYFNPERLTTLVVGPKDLKKSLGESFQTFQAEDILP</sequence>
<dbReference type="PANTHER" id="PTHR11851:SF225">
    <property type="entry name" value="NON-PEPTIDASE HOMOLOG YMXG"/>
    <property type="match status" value="1"/>
</dbReference>
<accession>A0A2P2DY54</accession>
<feature type="domain" description="Peptidase M16 C-terminal" evidence="3">
    <location>
        <begin position="202"/>
        <end position="382"/>
    </location>
</feature>
<dbReference type="OrthoDB" id="9811314at2"/>
<name>A0A2P2DY54_9LEPT</name>
<reference evidence="4 5" key="1">
    <citation type="submission" date="2018-02" db="EMBL/GenBank/DDBJ databases">
        <title>Novel Leptospira species isolated from soil and water in Japan.</title>
        <authorList>
            <person name="Nakao R."/>
            <person name="Masuzawa T."/>
        </authorList>
    </citation>
    <scope>NUCLEOTIDE SEQUENCE [LARGE SCALE GENOMIC DNA]</scope>
    <source>
        <strain evidence="4 5">YH101</strain>
    </source>
</reference>
<dbReference type="InterPro" id="IPR050361">
    <property type="entry name" value="MPP/UQCRC_Complex"/>
</dbReference>
<dbReference type="EMBL" id="BFBB01000003">
    <property type="protein sequence ID" value="GBF49568.1"/>
    <property type="molecule type" value="Genomic_DNA"/>
</dbReference>